<evidence type="ECO:0000313" key="2">
    <source>
        <dbReference type="Proteomes" id="UP000184546"/>
    </source>
</evidence>
<dbReference type="Proteomes" id="UP000184546">
    <property type="component" value="Unassembled WGS sequence"/>
</dbReference>
<dbReference type="GeneID" id="30975628"/>
<dbReference type="VEuPathDB" id="FungiDB:ASPACDRAFT_46609"/>
<proteinExistence type="predicted"/>
<dbReference type="AlphaFoldDB" id="A0A1L9WJX3"/>
<dbReference type="RefSeq" id="XP_020052784.1">
    <property type="nucleotide sequence ID" value="XM_020201814.1"/>
</dbReference>
<evidence type="ECO:0000313" key="1">
    <source>
        <dbReference type="EMBL" id="OJJ96444.1"/>
    </source>
</evidence>
<name>A0A1L9WJX3_ASPA1</name>
<protein>
    <submittedName>
        <fullName evidence="1">Uncharacterized protein</fullName>
    </submittedName>
</protein>
<keyword evidence="2" id="KW-1185">Reference proteome</keyword>
<accession>A0A1L9WJX3</accession>
<dbReference type="EMBL" id="KV878985">
    <property type="protein sequence ID" value="OJJ96444.1"/>
    <property type="molecule type" value="Genomic_DNA"/>
</dbReference>
<reference evidence="2" key="1">
    <citation type="journal article" date="2017" name="Genome Biol.">
        <title>Comparative genomics reveals high biological diversity and specific adaptations in the industrially and medically important fungal genus Aspergillus.</title>
        <authorList>
            <person name="de Vries R.P."/>
            <person name="Riley R."/>
            <person name="Wiebenga A."/>
            <person name="Aguilar-Osorio G."/>
            <person name="Amillis S."/>
            <person name="Uchima C.A."/>
            <person name="Anderluh G."/>
            <person name="Asadollahi M."/>
            <person name="Askin M."/>
            <person name="Barry K."/>
            <person name="Battaglia E."/>
            <person name="Bayram O."/>
            <person name="Benocci T."/>
            <person name="Braus-Stromeyer S.A."/>
            <person name="Caldana C."/>
            <person name="Canovas D."/>
            <person name="Cerqueira G.C."/>
            <person name="Chen F."/>
            <person name="Chen W."/>
            <person name="Choi C."/>
            <person name="Clum A."/>
            <person name="Dos Santos R.A."/>
            <person name="Damasio A.R."/>
            <person name="Diallinas G."/>
            <person name="Emri T."/>
            <person name="Fekete E."/>
            <person name="Flipphi M."/>
            <person name="Freyberg S."/>
            <person name="Gallo A."/>
            <person name="Gournas C."/>
            <person name="Habgood R."/>
            <person name="Hainaut M."/>
            <person name="Harispe M.L."/>
            <person name="Henrissat B."/>
            <person name="Hilden K.S."/>
            <person name="Hope R."/>
            <person name="Hossain A."/>
            <person name="Karabika E."/>
            <person name="Karaffa L."/>
            <person name="Karanyi Z."/>
            <person name="Krasevec N."/>
            <person name="Kuo A."/>
            <person name="Kusch H."/>
            <person name="LaButti K."/>
            <person name="Lagendijk E.L."/>
            <person name="Lapidus A."/>
            <person name="Levasseur A."/>
            <person name="Lindquist E."/>
            <person name="Lipzen A."/>
            <person name="Logrieco A.F."/>
            <person name="MacCabe A."/>
            <person name="Maekelae M.R."/>
            <person name="Malavazi I."/>
            <person name="Melin P."/>
            <person name="Meyer V."/>
            <person name="Mielnichuk N."/>
            <person name="Miskei M."/>
            <person name="Molnar A.P."/>
            <person name="Mule G."/>
            <person name="Ngan C.Y."/>
            <person name="Orejas M."/>
            <person name="Orosz E."/>
            <person name="Ouedraogo J.P."/>
            <person name="Overkamp K.M."/>
            <person name="Park H.-S."/>
            <person name="Perrone G."/>
            <person name="Piumi F."/>
            <person name="Punt P.J."/>
            <person name="Ram A.F."/>
            <person name="Ramon A."/>
            <person name="Rauscher S."/>
            <person name="Record E."/>
            <person name="Riano-Pachon D.M."/>
            <person name="Robert V."/>
            <person name="Roehrig J."/>
            <person name="Ruller R."/>
            <person name="Salamov A."/>
            <person name="Salih N.S."/>
            <person name="Samson R.A."/>
            <person name="Sandor E."/>
            <person name="Sanguinetti M."/>
            <person name="Schuetze T."/>
            <person name="Sepcic K."/>
            <person name="Shelest E."/>
            <person name="Sherlock G."/>
            <person name="Sophianopoulou V."/>
            <person name="Squina F.M."/>
            <person name="Sun H."/>
            <person name="Susca A."/>
            <person name="Todd R.B."/>
            <person name="Tsang A."/>
            <person name="Unkles S.E."/>
            <person name="van de Wiele N."/>
            <person name="van Rossen-Uffink D."/>
            <person name="Oliveira J.V."/>
            <person name="Vesth T.C."/>
            <person name="Visser J."/>
            <person name="Yu J.-H."/>
            <person name="Zhou M."/>
            <person name="Andersen M.R."/>
            <person name="Archer D.B."/>
            <person name="Baker S.E."/>
            <person name="Benoit I."/>
            <person name="Brakhage A.A."/>
            <person name="Braus G.H."/>
            <person name="Fischer R."/>
            <person name="Frisvad J.C."/>
            <person name="Goldman G.H."/>
            <person name="Houbraken J."/>
            <person name="Oakley B."/>
            <person name="Pocsi I."/>
            <person name="Scazzocchio C."/>
            <person name="Seiboth B."/>
            <person name="vanKuyk P.A."/>
            <person name="Wortman J."/>
            <person name="Dyer P.S."/>
            <person name="Grigoriev I.V."/>
        </authorList>
    </citation>
    <scope>NUCLEOTIDE SEQUENCE [LARGE SCALE GENOMIC DNA]</scope>
    <source>
        <strain evidence="2">ATCC 16872 / CBS 172.66 / WB 5094</strain>
    </source>
</reference>
<sequence>MASFPLPYNFSTPCDNIEVYPLQRNDQRVLIVILKCWKNTTDDWLPAMEILRRQWWHQRQAHPHLDRKRMGGVLISSQNSFRMFTESPELDYEPQIWAEFEEDVQAFFHVFDENN</sequence>
<gene>
    <name evidence="1" type="ORF">ASPACDRAFT_46609</name>
</gene>
<organism evidence="1 2">
    <name type="scientific">Aspergillus aculeatus (strain ATCC 16872 / CBS 172.66 / WB 5094)</name>
    <dbReference type="NCBI Taxonomy" id="690307"/>
    <lineage>
        <taxon>Eukaryota</taxon>
        <taxon>Fungi</taxon>
        <taxon>Dikarya</taxon>
        <taxon>Ascomycota</taxon>
        <taxon>Pezizomycotina</taxon>
        <taxon>Eurotiomycetes</taxon>
        <taxon>Eurotiomycetidae</taxon>
        <taxon>Eurotiales</taxon>
        <taxon>Aspergillaceae</taxon>
        <taxon>Aspergillus</taxon>
        <taxon>Aspergillus subgen. Circumdati</taxon>
    </lineage>
</organism>